<name>A0A6J7XM32_9CAUD</name>
<organism evidence="1">
    <name type="scientific">uncultured Caudovirales phage</name>
    <dbReference type="NCBI Taxonomy" id="2100421"/>
    <lineage>
        <taxon>Viruses</taxon>
        <taxon>Duplodnaviria</taxon>
        <taxon>Heunggongvirae</taxon>
        <taxon>Uroviricota</taxon>
        <taxon>Caudoviricetes</taxon>
        <taxon>Peduoviridae</taxon>
        <taxon>Maltschvirus</taxon>
        <taxon>Maltschvirus maltsch</taxon>
    </lineage>
</organism>
<sequence length="72" mass="8704">MLPKKYRKHTGELPDRKILEMGMARMLFRTYQSNKDKIWVNQAIESTERLYGTGAPLRIRQYMRDMREGRLE</sequence>
<evidence type="ECO:0000313" key="1">
    <source>
        <dbReference type="EMBL" id="CAB5238379.1"/>
    </source>
</evidence>
<dbReference type="EMBL" id="LR798458">
    <property type="protein sequence ID" value="CAB5238379.1"/>
    <property type="molecule type" value="Genomic_DNA"/>
</dbReference>
<gene>
    <name evidence="1" type="ORF">UFOVP164_28</name>
</gene>
<accession>A0A6J7XM32</accession>
<proteinExistence type="predicted"/>
<reference evidence="1" key="1">
    <citation type="submission" date="2020-05" db="EMBL/GenBank/DDBJ databases">
        <authorList>
            <person name="Chiriac C."/>
            <person name="Salcher M."/>
            <person name="Ghai R."/>
            <person name="Kavagutti S V."/>
        </authorList>
    </citation>
    <scope>NUCLEOTIDE SEQUENCE</scope>
</reference>
<protein>
    <submittedName>
        <fullName evidence="1">Uncharacterized protein</fullName>
    </submittedName>
</protein>